<evidence type="ECO:0000313" key="2">
    <source>
        <dbReference type="Proteomes" id="UP000276133"/>
    </source>
</evidence>
<name>A0A3M7PG06_BRAPC</name>
<keyword evidence="2" id="KW-1185">Reference proteome</keyword>
<sequence>MEWQWHGVMSF</sequence>
<dbReference type="EMBL" id="REGN01011052">
    <property type="protein sequence ID" value="RMZ97972.1"/>
    <property type="molecule type" value="Genomic_DNA"/>
</dbReference>
<gene>
    <name evidence="1" type="ORF">BpHYR1_023974</name>
</gene>
<dbReference type="Proteomes" id="UP000276133">
    <property type="component" value="Unassembled WGS sequence"/>
</dbReference>
<evidence type="ECO:0000313" key="1">
    <source>
        <dbReference type="EMBL" id="RMZ97972.1"/>
    </source>
</evidence>
<comment type="caution">
    <text evidence="1">The sequence shown here is derived from an EMBL/GenBank/DDBJ whole genome shotgun (WGS) entry which is preliminary data.</text>
</comment>
<protein>
    <submittedName>
        <fullName evidence="1">Uncharacterized protein</fullName>
    </submittedName>
</protein>
<accession>A0A3M7PG06</accession>
<proteinExistence type="predicted"/>
<reference evidence="1 2" key="1">
    <citation type="journal article" date="2018" name="Sci. Rep.">
        <title>Genomic signatures of local adaptation to the degree of environmental predictability in rotifers.</title>
        <authorList>
            <person name="Franch-Gras L."/>
            <person name="Hahn C."/>
            <person name="Garcia-Roger E.M."/>
            <person name="Carmona M.J."/>
            <person name="Serra M."/>
            <person name="Gomez A."/>
        </authorList>
    </citation>
    <scope>NUCLEOTIDE SEQUENCE [LARGE SCALE GENOMIC DNA]</scope>
    <source>
        <strain evidence="1">HYR1</strain>
    </source>
</reference>
<organism evidence="1 2">
    <name type="scientific">Brachionus plicatilis</name>
    <name type="common">Marine rotifer</name>
    <name type="synonym">Brachionus muelleri</name>
    <dbReference type="NCBI Taxonomy" id="10195"/>
    <lineage>
        <taxon>Eukaryota</taxon>
        <taxon>Metazoa</taxon>
        <taxon>Spiralia</taxon>
        <taxon>Gnathifera</taxon>
        <taxon>Rotifera</taxon>
        <taxon>Eurotatoria</taxon>
        <taxon>Monogononta</taxon>
        <taxon>Pseudotrocha</taxon>
        <taxon>Ploima</taxon>
        <taxon>Brachionidae</taxon>
        <taxon>Brachionus</taxon>
    </lineage>
</organism>